<keyword evidence="7 10" id="KW-0464">Manganese</keyword>
<keyword evidence="5 10" id="KW-0479">Metal-binding</keyword>
<comment type="cofactor">
    <cofactor evidence="10 13">
        <name>Mn(2+)</name>
        <dbReference type="ChEBI" id="CHEBI:29035"/>
    </cofactor>
    <text evidence="10 13">Binds 2 manganese ions per subunit.</text>
</comment>
<dbReference type="RefSeq" id="WP_010077376.1">
    <property type="nucleotide sequence ID" value="NC_014393.1"/>
</dbReference>
<gene>
    <name evidence="14" type="ordered locus">Clocel_1668</name>
</gene>
<dbReference type="CDD" id="cd09989">
    <property type="entry name" value="Arginase"/>
    <property type="match status" value="1"/>
</dbReference>
<dbReference type="Proteomes" id="UP000002730">
    <property type="component" value="Chromosome"/>
</dbReference>
<evidence type="ECO:0000256" key="13">
    <source>
        <dbReference type="RuleBase" id="RU361159"/>
    </source>
</evidence>
<dbReference type="InterPro" id="IPR020855">
    <property type="entry name" value="Ureohydrolase_Mn_BS"/>
</dbReference>
<evidence type="ECO:0000256" key="5">
    <source>
        <dbReference type="ARBA" id="ARBA00022723"/>
    </source>
</evidence>
<feature type="binding site" evidence="10">
    <location>
        <position position="229"/>
    </location>
    <ligand>
        <name>Mn(2+)</name>
        <dbReference type="ChEBI" id="CHEBI:29035"/>
        <label>1</label>
    </ligand>
</feature>
<dbReference type="EC" id="3.5.3.1" evidence="2 9"/>
<dbReference type="GO" id="GO:0000050">
    <property type="term" value="P:urea cycle"/>
    <property type="evidence" value="ECO:0007669"/>
    <property type="project" value="UniProtKB-UniPathway"/>
</dbReference>
<reference evidence="14 15" key="1">
    <citation type="submission" date="2010-08" db="EMBL/GenBank/DDBJ databases">
        <title>Complete sequence of Clostridium cellulovorans 743B.</title>
        <authorList>
            <consortium name="US DOE Joint Genome Institute"/>
            <person name="Lucas S."/>
            <person name="Copeland A."/>
            <person name="Lapidus A."/>
            <person name="Cheng J.-F."/>
            <person name="Bruce D."/>
            <person name="Goodwin L."/>
            <person name="Pitluck S."/>
            <person name="Chertkov O."/>
            <person name="Detter J.C."/>
            <person name="Han C."/>
            <person name="Tapia R."/>
            <person name="Land M."/>
            <person name="Hauser L."/>
            <person name="Chang Y.-J."/>
            <person name="Jeffries C."/>
            <person name="Kyrpides N."/>
            <person name="Ivanova N."/>
            <person name="Mikhailova N."/>
            <person name="Hemme C.L."/>
            <person name="Woyke T."/>
        </authorList>
    </citation>
    <scope>NUCLEOTIDE SEQUENCE [LARGE SCALE GENOMIC DNA]</scope>
    <source>
        <strain evidence="15">ATCC 35296 / DSM 3052 / OCM 3 / 743B</strain>
    </source>
</reference>
<evidence type="ECO:0000256" key="7">
    <source>
        <dbReference type="ARBA" id="ARBA00023211"/>
    </source>
</evidence>
<name>D9SKB6_CLOC7</name>
<evidence type="ECO:0000256" key="3">
    <source>
        <dbReference type="ARBA" id="ARBA00018123"/>
    </source>
</evidence>
<keyword evidence="4 13" id="KW-0056">Arginine metabolism</keyword>
<evidence type="ECO:0000256" key="11">
    <source>
        <dbReference type="PROSITE-ProRule" id="PRU00742"/>
    </source>
</evidence>
<proteinExistence type="inferred from homology"/>
<comment type="catalytic activity">
    <reaction evidence="8 13">
        <text>L-arginine + H2O = urea + L-ornithine</text>
        <dbReference type="Rhea" id="RHEA:20569"/>
        <dbReference type="ChEBI" id="CHEBI:15377"/>
        <dbReference type="ChEBI" id="CHEBI:16199"/>
        <dbReference type="ChEBI" id="CHEBI:32682"/>
        <dbReference type="ChEBI" id="CHEBI:46911"/>
        <dbReference type="EC" id="3.5.3.1"/>
    </reaction>
</comment>
<dbReference type="FunFam" id="3.40.800.10:FF:000012">
    <property type="entry name" value="Arginase"/>
    <property type="match status" value="1"/>
</dbReference>
<dbReference type="GO" id="GO:0006525">
    <property type="term" value="P:arginine metabolic process"/>
    <property type="evidence" value="ECO:0007669"/>
    <property type="project" value="UniProtKB-KW"/>
</dbReference>
<dbReference type="Pfam" id="PF00491">
    <property type="entry name" value="Arginase"/>
    <property type="match status" value="1"/>
</dbReference>
<organism evidence="14 15">
    <name type="scientific">Clostridium cellulovorans (strain ATCC 35296 / DSM 3052 / OCM 3 / 743B)</name>
    <dbReference type="NCBI Taxonomy" id="573061"/>
    <lineage>
        <taxon>Bacteria</taxon>
        <taxon>Bacillati</taxon>
        <taxon>Bacillota</taxon>
        <taxon>Clostridia</taxon>
        <taxon>Eubacteriales</taxon>
        <taxon>Clostridiaceae</taxon>
        <taxon>Clostridium</taxon>
    </lineage>
</organism>
<dbReference type="GO" id="GO:0004053">
    <property type="term" value="F:arginase activity"/>
    <property type="evidence" value="ECO:0007669"/>
    <property type="project" value="UniProtKB-UniRule"/>
</dbReference>
<evidence type="ECO:0000256" key="6">
    <source>
        <dbReference type="ARBA" id="ARBA00022801"/>
    </source>
</evidence>
<dbReference type="GO" id="GO:0030145">
    <property type="term" value="F:manganese ion binding"/>
    <property type="evidence" value="ECO:0007669"/>
    <property type="project" value="TreeGrafter"/>
</dbReference>
<evidence type="ECO:0000256" key="10">
    <source>
        <dbReference type="PIRSR" id="PIRSR036979-1"/>
    </source>
</evidence>
<dbReference type="PRINTS" id="PR00116">
    <property type="entry name" value="ARGINASE"/>
</dbReference>
<dbReference type="GO" id="GO:0005737">
    <property type="term" value="C:cytoplasm"/>
    <property type="evidence" value="ECO:0007669"/>
    <property type="project" value="TreeGrafter"/>
</dbReference>
<dbReference type="PROSITE" id="PS51409">
    <property type="entry name" value="ARGINASE_2"/>
    <property type="match status" value="1"/>
</dbReference>
<dbReference type="OrthoDB" id="9788689at2"/>
<dbReference type="PANTHER" id="PTHR43782:SF3">
    <property type="entry name" value="ARGINASE"/>
    <property type="match status" value="1"/>
</dbReference>
<feature type="binding site" evidence="10">
    <location>
        <position position="126"/>
    </location>
    <ligand>
        <name>Mn(2+)</name>
        <dbReference type="ChEBI" id="CHEBI:29035"/>
        <label>2</label>
    </ligand>
</feature>
<evidence type="ECO:0000313" key="15">
    <source>
        <dbReference type="Proteomes" id="UP000002730"/>
    </source>
</evidence>
<dbReference type="NCBIfam" id="TIGR01229">
    <property type="entry name" value="rocF_arginase"/>
    <property type="match status" value="1"/>
</dbReference>
<evidence type="ECO:0000256" key="2">
    <source>
        <dbReference type="ARBA" id="ARBA00012168"/>
    </source>
</evidence>
<evidence type="ECO:0000256" key="9">
    <source>
        <dbReference type="NCBIfam" id="TIGR01229"/>
    </source>
</evidence>
<dbReference type="UniPathway" id="UPA00158">
    <property type="reaction ID" value="UER00270"/>
</dbReference>
<feature type="binding site" evidence="10">
    <location>
        <position position="99"/>
    </location>
    <ligand>
        <name>Mn(2+)</name>
        <dbReference type="ChEBI" id="CHEBI:29035"/>
        <label>1</label>
    </ligand>
</feature>
<comment type="pathway">
    <text evidence="1">Nitrogen metabolism; urea cycle; L-ornithine and urea from L-arginine: step 1/1.</text>
</comment>
<protein>
    <recommendedName>
        <fullName evidence="3 9">Arginase</fullName>
        <ecNumber evidence="2 9">3.5.3.1</ecNumber>
    </recommendedName>
</protein>
<feature type="binding site" evidence="10">
    <location>
        <position position="227"/>
    </location>
    <ligand>
        <name>Mn(2+)</name>
        <dbReference type="ChEBI" id="CHEBI:29035"/>
        <label>1</label>
    </ligand>
</feature>
<accession>D9SKB6</accession>
<dbReference type="STRING" id="573061.Clocel_1668"/>
<dbReference type="PANTHER" id="PTHR43782">
    <property type="entry name" value="ARGINASE"/>
    <property type="match status" value="1"/>
</dbReference>
<feature type="binding site" evidence="10">
    <location>
        <position position="124"/>
    </location>
    <ligand>
        <name>Mn(2+)</name>
        <dbReference type="ChEBI" id="CHEBI:29035"/>
        <label>2</label>
    </ligand>
</feature>
<keyword evidence="15" id="KW-1185">Reference proteome</keyword>
<dbReference type="Gene3D" id="3.40.800.10">
    <property type="entry name" value="Ureohydrolase domain"/>
    <property type="match status" value="1"/>
</dbReference>
<dbReference type="InterPro" id="IPR014033">
    <property type="entry name" value="Arginase"/>
</dbReference>
<comment type="similarity">
    <text evidence="11 12">Belongs to the arginase family.</text>
</comment>
<evidence type="ECO:0000313" key="14">
    <source>
        <dbReference type="EMBL" id="ADL51412.1"/>
    </source>
</evidence>
<feature type="binding site" evidence="10">
    <location>
        <position position="122"/>
    </location>
    <ligand>
        <name>Mn(2+)</name>
        <dbReference type="ChEBI" id="CHEBI:29035"/>
        <label>1</label>
    </ligand>
</feature>
<dbReference type="InterPro" id="IPR006035">
    <property type="entry name" value="Ureohydrolase"/>
</dbReference>
<evidence type="ECO:0000256" key="12">
    <source>
        <dbReference type="RuleBase" id="RU003684"/>
    </source>
</evidence>
<keyword evidence="6 12" id="KW-0378">Hydrolase</keyword>
<dbReference type="EMBL" id="CP002160">
    <property type="protein sequence ID" value="ADL51412.1"/>
    <property type="molecule type" value="Genomic_DNA"/>
</dbReference>
<dbReference type="PROSITE" id="PS01053">
    <property type="entry name" value="ARGINASE_1"/>
    <property type="match status" value="1"/>
</dbReference>
<dbReference type="eggNOG" id="COG0010">
    <property type="taxonomic scope" value="Bacteria"/>
</dbReference>
<sequence length="300" mass="33280">MDINIIGVPLFYGCDRKGVELAPDIIRHKGVSEIISKYNHTVYDLGNIYVPQVDAESKYISHKSMKYLNEVIETNRNLAQAVYSSLCANSLPFVIGGDHSLGLGTISGASKFYRNLAVIWIDAHGDVNTEETSPTGNIHGMPLAASMNIGHSSLTDLFYKGQKVNPNNVFILAARDLDEGEVELIKERKLNVYTMKDIRTRGLESIVKEIMDKISENNADGVHLSFDIDSIDPEHIPGTGTPVEDGLSIDEAKYILKTFVQSEKISSIDMVEFNSDLDHEDARTSKAVLDLIDHTFKNLH</sequence>
<dbReference type="SUPFAM" id="SSF52768">
    <property type="entry name" value="Arginase/deacetylase"/>
    <property type="match status" value="1"/>
</dbReference>
<evidence type="ECO:0000256" key="8">
    <source>
        <dbReference type="ARBA" id="ARBA00047391"/>
    </source>
</evidence>
<dbReference type="KEGG" id="ccb:Clocel_1668"/>
<dbReference type="AlphaFoldDB" id="D9SKB6"/>
<evidence type="ECO:0000256" key="1">
    <source>
        <dbReference type="ARBA" id="ARBA00005098"/>
    </source>
</evidence>
<dbReference type="InterPro" id="IPR023696">
    <property type="entry name" value="Ureohydrolase_dom_sf"/>
</dbReference>
<dbReference type="PIRSF" id="PIRSF036979">
    <property type="entry name" value="Arginase"/>
    <property type="match status" value="1"/>
</dbReference>
<dbReference type="HOGENOM" id="CLU_039478_6_2_9"/>
<evidence type="ECO:0000256" key="4">
    <source>
        <dbReference type="ARBA" id="ARBA00022503"/>
    </source>
</evidence>